<dbReference type="PANTHER" id="PTHR42685:SF22">
    <property type="entry name" value="CONDITIONED MEDIUM FACTOR RECEPTOR 1"/>
    <property type="match status" value="1"/>
</dbReference>
<dbReference type="AlphaFoldDB" id="A0AAX4NG44"/>
<keyword evidence="3" id="KW-1185">Reference proteome</keyword>
<dbReference type="InterPro" id="IPR002938">
    <property type="entry name" value="FAD-bd"/>
</dbReference>
<dbReference type="KEGG" id="omr:OXIME_000276"/>
<dbReference type="PANTHER" id="PTHR42685">
    <property type="entry name" value="GERANYLGERANYL DIPHOSPHATE REDUCTASE"/>
    <property type="match status" value="1"/>
</dbReference>
<sequence length="364" mass="41337">MRYDVVIIGSGPAGSEAGKILGSKGFKTAIIDSRNEIGNPIRCEELTRESIMDFLKVSDHENIMSNRFEEMLLSFDETTKEIPLRIKNDRFVVFERDKFDKENAAKASLNGCDIFIRTLYLSHSKNTDGEITVNARKGNINLQFICRFLLNASGETGRETCIPDKIKVKSHRVFLNGDYSRECRFSIQYDKKNIMWYIPKRKPEANLGIAYYGDQVNSDNPDSELNFFIKKITGKERFFSTFSFTWESSHPETSFTDGEAMLYAGDAAGLRDPIIPFGFDRSIESGNMAGEAIASYLENSQSDAVEIYKDEFLVNYIKQNRSSCFLFRSAYGEIEEKIKNIKGGIEIPHLSSYALFAVILGREI</sequence>
<evidence type="ECO:0000259" key="1">
    <source>
        <dbReference type="Pfam" id="PF01494"/>
    </source>
</evidence>
<organism evidence="2 3">
    <name type="scientific">Oxyplasma meridianum</name>
    <dbReference type="NCBI Taxonomy" id="3073602"/>
    <lineage>
        <taxon>Archaea</taxon>
        <taxon>Methanobacteriati</taxon>
        <taxon>Thermoplasmatota</taxon>
        <taxon>Thermoplasmata</taxon>
        <taxon>Thermoplasmatales</taxon>
        <taxon>Thermoplasmataceae</taxon>
        <taxon>Oxyplasma</taxon>
    </lineage>
</organism>
<gene>
    <name evidence="2" type="ORF">OXIME_000276</name>
</gene>
<proteinExistence type="predicted"/>
<accession>A0AAX4NG44</accession>
<dbReference type="Gene3D" id="3.30.9.10">
    <property type="entry name" value="D-Amino Acid Oxidase, subunit A, domain 2"/>
    <property type="match status" value="1"/>
</dbReference>
<dbReference type="InterPro" id="IPR036188">
    <property type="entry name" value="FAD/NAD-bd_sf"/>
</dbReference>
<evidence type="ECO:0000313" key="3">
    <source>
        <dbReference type="Proteomes" id="UP001451606"/>
    </source>
</evidence>
<dbReference type="Pfam" id="PF01494">
    <property type="entry name" value="FAD_binding_3"/>
    <property type="match status" value="1"/>
</dbReference>
<dbReference type="EMBL" id="CP133772">
    <property type="protein sequence ID" value="WYX99736.1"/>
    <property type="molecule type" value="Genomic_DNA"/>
</dbReference>
<dbReference type="RefSeq" id="WP_393971699.1">
    <property type="nucleotide sequence ID" value="NZ_CP133772.1"/>
</dbReference>
<dbReference type="GO" id="GO:0071949">
    <property type="term" value="F:FAD binding"/>
    <property type="evidence" value="ECO:0007669"/>
    <property type="project" value="InterPro"/>
</dbReference>
<dbReference type="Gene3D" id="3.50.50.60">
    <property type="entry name" value="FAD/NAD(P)-binding domain"/>
    <property type="match status" value="1"/>
</dbReference>
<dbReference type="Proteomes" id="UP001451606">
    <property type="component" value="Chromosome"/>
</dbReference>
<feature type="domain" description="FAD-binding" evidence="1">
    <location>
        <begin position="3"/>
        <end position="310"/>
    </location>
</feature>
<protein>
    <submittedName>
        <fullName evidence="2">NAD(P)/FAD-dependent oxidoreductase</fullName>
    </submittedName>
</protein>
<dbReference type="SUPFAM" id="SSF51905">
    <property type="entry name" value="FAD/NAD(P)-binding domain"/>
    <property type="match status" value="1"/>
</dbReference>
<reference evidence="2 3" key="1">
    <citation type="submission" date="2023-09" db="EMBL/GenBank/DDBJ databases">
        <authorList>
            <person name="Golyshina O.V."/>
            <person name="Lunev E.A."/>
            <person name="Bargiela R."/>
            <person name="Gaines M.C."/>
            <person name="Daum B."/>
            <person name="Bale N.J."/>
            <person name="Koenen M."/>
            <person name="Sinninghe Damst J.S."/>
            <person name="Yakimov M."/>
            <person name="Golyshin P.N."/>
        </authorList>
    </citation>
    <scope>NUCLEOTIDE SEQUENCE [LARGE SCALE GENOMIC DNA]</scope>
    <source>
        <strain evidence="2 3">M1</strain>
    </source>
</reference>
<dbReference type="PRINTS" id="PR00420">
    <property type="entry name" value="RNGMNOXGNASE"/>
</dbReference>
<dbReference type="GeneID" id="95967000"/>
<name>A0AAX4NG44_9ARCH</name>
<evidence type="ECO:0000313" key="2">
    <source>
        <dbReference type="EMBL" id="WYX99736.1"/>
    </source>
</evidence>
<dbReference type="InterPro" id="IPR050407">
    <property type="entry name" value="Geranylgeranyl_reductase"/>
</dbReference>